<reference evidence="7" key="1">
    <citation type="submission" date="2016-11" db="EMBL/GenBank/DDBJ databases">
        <title>The genome of Nicotiana attenuata.</title>
        <authorList>
            <person name="Xu S."/>
            <person name="Brockmoeller T."/>
            <person name="Gaquerel E."/>
            <person name="Navarro A."/>
            <person name="Kuhl H."/>
            <person name="Gase K."/>
            <person name="Ling Z."/>
            <person name="Zhou W."/>
            <person name="Kreitzer C."/>
            <person name="Stanke M."/>
            <person name="Tang H."/>
            <person name="Lyons E."/>
            <person name="Pandey P."/>
            <person name="Pandey S.P."/>
            <person name="Timmermann B."/>
            <person name="Baldwin I.T."/>
        </authorList>
    </citation>
    <scope>NUCLEOTIDE SEQUENCE [LARGE SCALE GENOMIC DNA]</scope>
    <source>
        <strain evidence="7">UT</strain>
    </source>
</reference>
<dbReference type="Gene3D" id="3.90.1150.10">
    <property type="entry name" value="Aspartate Aminotransferase, domain 1"/>
    <property type="match status" value="1"/>
</dbReference>
<dbReference type="SUPFAM" id="SSF53383">
    <property type="entry name" value="PLP-dependent transferases"/>
    <property type="match status" value="1"/>
</dbReference>
<dbReference type="STRING" id="49451.A0A1J6IJX6"/>
<dbReference type="CDD" id="cd00609">
    <property type="entry name" value="AAT_like"/>
    <property type="match status" value="1"/>
</dbReference>
<proteinExistence type="inferred from homology"/>
<comment type="similarity">
    <text evidence="2 4">Belongs to the class-I pyridoxal-phosphate-dependent aminotransferase family.</text>
</comment>
<evidence type="ECO:0000256" key="4">
    <source>
        <dbReference type="PIRNR" id="PIRNR000517"/>
    </source>
</evidence>
<dbReference type="InterPro" id="IPR015421">
    <property type="entry name" value="PyrdxlP-dep_Trfase_major"/>
</dbReference>
<gene>
    <name evidence="7" type="ORF">A4A49_04608</name>
</gene>
<dbReference type="KEGG" id="nau:109230869"/>
<dbReference type="GO" id="GO:0004838">
    <property type="term" value="F:L-tyrosine-2-oxoglutarate transaminase activity"/>
    <property type="evidence" value="ECO:0007669"/>
    <property type="project" value="TreeGrafter"/>
</dbReference>
<dbReference type="GO" id="GO:0006572">
    <property type="term" value="P:L-tyrosine catabolic process"/>
    <property type="evidence" value="ECO:0007669"/>
    <property type="project" value="TreeGrafter"/>
</dbReference>
<dbReference type="InterPro" id="IPR004839">
    <property type="entry name" value="Aminotransferase_I/II_large"/>
</dbReference>
<comment type="cofactor">
    <cofactor evidence="1 4 5">
        <name>pyridoxal 5'-phosphate</name>
        <dbReference type="ChEBI" id="CHEBI:597326"/>
    </cofactor>
</comment>
<dbReference type="PANTHER" id="PTHR45744">
    <property type="entry name" value="TYROSINE AMINOTRANSFERASE"/>
    <property type="match status" value="1"/>
</dbReference>
<dbReference type="GO" id="GO:0030170">
    <property type="term" value="F:pyridoxal phosphate binding"/>
    <property type="evidence" value="ECO:0007669"/>
    <property type="project" value="InterPro"/>
</dbReference>
<dbReference type="Proteomes" id="UP000187609">
    <property type="component" value="Unassembled WGS sequence"/>
</dbReference>
<dbReference type="OrthoDB" id="7042322at2759"/>
<dbReference type="Gene3D" id="3.40.640.10">
    <property type="entry name" value="Type I PLP-dependent aspartate aminotransferase-like (Major domain)"/>
    <property type="match status" value="1"/>
</dbReference>
<accession>A0A1J6IJX6</accession>
<evidence type="ECO:0000313" key="7">
    <source>
        <dbReference type="EMBL" id="OIS99186.1"/>
    </source>
</evidence>
<evidence type="ECO:0000256" key="5">
    <source>
        <dbReference type="PIRSR" id="PIRSR000517-1"/>
    </source>
</evidence>
<dbReference type="SMR" id="A0A1J6IJX6"/>
<evidence type="ECO:0000256" key="2">
    <source>
        <dbReference type="ARBA" id="ARBA00007441"/>
    </source>
</evidence>
<sequence length="417" mass="45937">MENKLAKWGFNNGDLKEKSLLSIRSVLETIMENLKEENERKSVIHLGRGDPSATPCFRTSPVAEDALFSAVRSAKFNGYAPAVGLYSARRSIAEYLSHDIPHQLSPDDVFLTPGATIAIEVVMAVLARPGANILLPKPGYPFYEARAAVSNVEVRHFDLLPEKGWEVDLESLESLADDNTIAIVIINPGNPCGNVFTSEHLQEIAEAAKKLGILVIADEVYSHLCFGSNPFVPMGVFGSITPILTLGSLSKRWIIPGWRLGWIAMVDPSGILKKSGLAESFQSYLDYGANPATIIQGAVPHILEKTTKDFFSNINNILREAVDVFITKIQEIPCFTCPYKPDGAMSVMFKLNLSFLEGINDDMDFCTKLVHEESVIILPGMVVGLKNWLRLTFAIEPSILEEGLERIKAFCLRHSSS</sequence>
<dbReference type="FunFam" id="3.40.640.10:FF:000048">
    <property type="entry name" value="tyrosine aminotransferase"/>
    <property type="match status" value="1"/>
</dbReference>
<dbReference type="InterPro" id="IPR005958">
    <property type="entry name" value="TyrNic_aminoTrfase"/>
</dbReference>
<feature type="modified residue" description="N6-(pyridoxal phosphate)lysine" evidence="5">
    <location>
        <position position="251"/>
    </location>
</feature>
<name>A0A1J6IJX6_NICAT</name>
<dbReference type="EMBL" id="MJEQ01037190">
    <property type="protein sequence ID" value="OIS99186.1"/>
    <property type="molecule type" value="Genomic_DNA"/>
</dbReference>
<dbReference type="PIRSF" id="PIRSF000517">
    <property type="entry name" value="Tyr_transaminase"/>
    <property type="match status" value="1"/>
</dbReference>
<dbReference type="AlphaFoldDB" id="A0A1J6IJX6"/>
<evidence type="ECO:0000256" key="3">
    <source>
        <dbReference type="ARBA" id="ARBA00022898"/>
    </source>
</evidence>
<dbReference type="Gramene" id="OIS99186">
    <property type="protein sequence ID" value="OIS99186"/>
    <property type="gene ID" value="A4A49_04608"/>
</dbReference>
<dbReference type="OMA" id="GWIAMVD"/>
<dbReference type="Pfam" id="PF00155">
    <property type="entry name" value="Aminotran_1_2"/>
    <property type="match status" value="1"/>
</dbReference>
<organism evidence="7 8">
    <name type="scientific">Nicotiana attenuata</name>
    <name type="common">Coyote tobacco</name>
    <dbReference type="NCBI Taxonomy" id="49451"/>
    <lineage>
        <taxon>Eukaryota</taxon>
        <taxon>Viridiplantae</taxon>
        <taxon>Streptophyta</taxon>
        <taxon>Embryophyta</taxon>
        <taxon>Tracheophyta</taxon>
        <taxon>Spermatophyta</taxon>
        <taxon>Magnoliopsida</taxon>
        <taxon>eudicotyledons</taxon>
        <taxon>Gunneridae</taxon>
        <taxon>Pentapetalae</taxon>
        <taxon>asterids</taxon>
        <taxon>lamiids</taxon>
        <taxon>Solanales</taxon>
        <taxon>Solanaceae</taxon>
        <taxon>Nicotianoideae</taxon>
        <taxon>Nicotianeae</taxon>
        <taxon>Nicotiana</taxon>
    </lineage>
</organism>
<keyword evidence="8" id="KW-1185">Reference proteome</keyword>
<dbReference type="PANTHER" id="PTHR45744:SF25">
    <property type="entry name" value="AMINOTRANSFERASE TAT2-RELATED"/>
    <property type="match status" value="1"/>
</dbReference>
<protein>
    <submittedName>
        <fullName evidence="7">Aminotransferase tat2</fullName>
    </submittedName>
</protein>
<evidence type="ECO:0000313" key="8">
    <source>
        <dbReference type="Proteomes" id="UP000187609"/>
    </source>
</evidence>
<dbReference type="InterPro" id="IPR015422">
    <property type="entry name" value="PyrdxlP-dep_Trfase_small"/>
</dbReference>
<feature type="domain" description="Aminotransferase class I/classII large" evidence="6">
    <location>
        <begin position="43"/>
        <end position="407"/>
    </location>
</feature>
<evidence type="ECO:0000256" key="1">
    <source>
        <dbReference type="ARBA" id="ARBA00001933"/>
    </source>
</evidence>
<keyword evidence="7" id="KW-0808">Transferase</keyword>
<keyword evidence="7" id="KW-0032">Aminotransferase</keyword>
<dbReference type="InterPro" id="IPR015424">
    <property type="entry name" value="PyrdxlP-dep_Trfase"/>
</dbReference>
<dbReference type="NCBIfam" id="TIGR01265">
    <property type="entry name" value="tyr_nico_aTase"/>
    <property type="match status" value="1"/>
</dbReference>
<comment type="caution">
    <text evidence="7">The sequence shown here is derived from an EMBL/GenBank/DDBJ whole genome shotgun (WGS) entry which is preliminary data.</text>
</comment>
<keyword evidence="3 4" id="KW-0663">Pyridoxal phosphate</keyword>
<evidence type="ECO:0000259" key="6">
    <source>
        <dbReference type="Pfam" id="PF00155"/>
    </source>
</evidence>